<dbReference type="Gene3D" id="3.30.470.30">
    <property type="entry name" value="DNA ligase/mRNA capping enzyme"/>
    <property type="match status" value="1"/>
</dbReference>
<dbReference type="Pfam" id="PF09414">
    <property type="entry name" value="RNA_ligase"/>
    <property type="match status" value="1"/>
</dbReference>
<evidence type="ECO:0000259" key="1">
    <source>
        <dbReference type="Pfam" id="PF09414"/>
    </source>
</evidence>
<reference evidence="2" key="2">
    <citation type="submission" date="2020-09" db="EMBL/GenBank/DDBJ databases">
        <authorList>
            <person name="Sun Q."/>
            <person name="Ohkuma M."/>
        </authorList>
    </citation>
    <scope>NUCLEOTIDE SEQUENCE</scope>
    <source>
        <strain evidence="2">JCM 31311</strain>
    </source>
</reference>
<name>A0A918C3B3_9DEIO</name>
<dbReference type="InterPro" id="IPR021122">
    <property type="entry name" value="RNA_ligase_dom_REL/Rnl2"/>
</dbReference>
<gene>
    <name evidence="2" type="ORF">GCM10008957_15770</name>
</gene>
<feature type="domain" description="RNA ligase" evidence="1">
    <location>
        <begin position="71"/>
        <end position="231"/>
    </location>
</feature>
<protein>
    <recommendedName>
        <fullName evidence="1">RNA ligase domain-containing protein</fullName>
    </recommendedName>
</protein>
<dbReference type="AlphaFoldDB" id="A0A918C3B3"/>
<evidence type="ECO:0000313" key="3">
    <source>
        <dbReference type="Proteomes" id="UP000603865"/>
    </source>
</evidence>
<organism evidence="2 3">
    <name type="scientific">Deinococcus ruber</name>
    <dbReference type="NCBI Taxonomy" id="1848197"/>
    <lineage>
        <taxon>Bacteria</taxon>
        <taxon>Thermotogati</taxon>
        <taxon>Deinococcota</taxon>
        <taxon>Deinococci</taxon>
        <taxon>Deinococcales</taxon>
        <taxon>Deinococcaceae</taxon>
        <taxon>Deinococcus</taxon>
    </lineage>
</organism>
<dbReference type="EMBL" id="BMQL01000006">
    <property type="protein sequence ID" value="GGR03699.1"/>
    <property type="molecule type" value="Genomic_DNA"/>
</dbReference>
<dbReference type="SUPFAM" id="SSF56091">
    <property type="entry name" value="DNA ligase/mRNA capping enzyme, catalytic domain"/>
    <property type="match status" value="1"/>
</dbReference>
<sequence>MPHLAYVTLQTFTVPLRAQLGTMNDRFLRPLGGKAYGRVAHLPGSRQGAGERQIAPELVRRLTVSPRSGDQVWVQEKLDGTNLSVLRLGDELVALTRAGYRAANSRRIQGRLFAVWVQTQAHRFLDVLQPGERVVGEWLLFAHGTHYVLPHEPFVVFDIMQGTQRLPLRVLTNRLSGTFILPFVHAQSAALPATVYDALTLPGHHGAATYPEGLIYRLEHGDHVECVAKWVRPNYRTGQYFQDDEAVIPNTLRPEDQALLTSLEQALSGVPVLPD</sequence>
<keyword evidence="3" id="KW-1185">Reference proteome</keyword>
<accession>A0A918C3B3</accession>
<comment type="caution">
    <text evidence="2">The sequence shown here is derived from an EMBL/GenBank/DDBJ whole genome shotgun (WGS) entry which is preliminary data.</text>
</comment>
<proteinExistence type="predicted"/>
<evidence type="ECO:0000313" key="2">
    <source>
        <dbReference type="EMBL" id="GGR03699.1"/>
    </source>
</evidence>
<dbReference type="RefSeq" id="WP_229775955.1">
    <property type="nucleotide sequence ID" value="NZ_BMQL01000006.1"/>
</dbReference>
<reference evidence="2" key="1">
    <citation type="journal article" date="2014" name="Int. J. Syst. Evol. Microbiol.">
        <title>Complete genome sequence of Corynebacterium casei LMG S-19264T (=DSM 44701T), isolated from a smear-ripened cheese.</title>
        <authorList>
            <consortium name="US DOE Joint Genome Institute (JGI-PGF)"/>
            <person name="Walter F."/>
            <person name="Albersmeier A."/>
            <person name="Kalinowski J."/>
            <person name="Ruckert C."/>
        </authorList>
    </citation>
    <scope>NUCLEOTIDE SEQUENCE</scope>
    <source>
        <strain evidence="2">JCM 31311</strain>
    </source>
</reference>
<dbReference type="Proteomes" id="UP000603865">
    <property type="component" value="Unassembled WGS sequence"/>
</dbReference>